<name>A0A7J6AD22_AMEME</name>
<accession>A0A7J6AD22</accession>
<keyword evidence="3" id="KW-1185">Reference proteome</keyword>
<dbReference type="AlphaFoldDB" id="A0A7J6AD22"/>
<proteinExistence type="predicted"/>
<evidence type="ECO:0000313" key="2">
    <source>
        <dbReference type="EMBL" id="KAF4080716.1"/>
    </source>
</evidence>
<keyword evidence="1" id="KW-0812">Transmembrane</keyword>
<organism evidence="2 3">
    <name type="scientific">Ameiurus melas</name>
    <name type="common">Black bullhead</name>
    <name type="synonym">Silurus melas</name>
    <dbReference type="NCBI Taxonomy" id="219545"/>
    <lineage>
        <taxon>Eukaryota</taxon>
        <taxon>Metazoa</taxon>
        <taxon>Chordata</taxon>
        <taxon>Craniata</taxon>
        <taxon>Vertebrata</taxon>
        <taxon>Euteleostomi</taxon>
        <taxon>Actinopterygii</taxon>
        <taxon>Neopterygii</taxon>
        <taxon>Teleostei</taxon>
        <taxon>Ostariophysi</taxon>
        <taxon>Siluriformes</taxon>
        <taxon>Ictaluridae</taxon>
        <taxon>Ameiurus</taxon>
    </lineage>
</organism>
<reference evidence="2 3" key="1">
    <citation type="submission" date="2020-02" db="EMBL/GenBank/DDBJ databases">
        <title>A chromosome-scale genome assembly of the black bullhead catfish (Ameiurus melas).</title>
        <authorList>
            <person name="Wen M."/>
            <person name="Zham M."/>
            <person name="Cabau C."/>
            <person name="Klopp C."/>
            <person name="Donnadieu C."/>
            <person name="Roques C."/>
            <person name="Bouchez O."/>
            <person name="Lampietro C."/>
            <person name="Jouanno E."/>
            <person name="Herpin A."/>
            <person name="Louis A."/>
            <person name="Berthelot C."/>
            <person name="Parey E."/>
            <person name="Roest-Crollius H."/>
            <person name="Braasch I."/>
            <person name="Postlethwait J."/>
            <person name="Robinson-Rechavi M."/>
            <person name="Echchiki A."/>
            <person name="Begum T."/>
            <person name="Montfort J."/>
            <person name="Schartl M."/>
            <person name="Bobe J."/>
            <person name="Guiguen Y."/>
        </authorList>
    </citation>
    <scope>NUCLEOTIDE SEQUENCE [LARGE SCALE GENOMIC DNA]</scope>
    <source>
        <strain evidence="2">M_S1</strain>
        <tissue evidence="2">Blood</tissue>
    </source>
</reference>
<evidence type="ECO:0000256" key="1">
    <source>
        <dbReference type="SAM" id="Phobius"/>
    </source>
</evidence>
<feature type="transmembrane region" description="Helical" evidence="1">
    <location>
        <begin position="53"/>
        <end position="71"/>
    </location>
</feature>
<sequence>MRVPLQSSSHSRDNKPGIWGSPLLLTVFQAVSALDSFPSFLASPSLAVWKSSLTSYSATVILLFCFLAYILNP</sequence>
<evidence type="ECO:0000313" key="3">
    <source>
        <dbReference type="Proteomes" id="UP000593565"/>
    </source>
</evidence>
<gene>
    <name evidence="2" type="ORF">AMELA_G00174500</name>
</gene>
<keyword evidence="1" id="KW-0472">Membrane</keyword>
<comment type="caution">
    <text evidence="2">The sequence shown here is derived from an EMBL/GenBank/DDBJ whole genome shotgun (WGS) entry which is preliminary data.</text>
</comment>
<keyword evidence="1" id="KW-1133">Transmembrane helix</keyword>
<dbReference type="Proteomes" id="UP000593565">
    <property type="component" value="Unassembled WGS sequence"/>
</dbReference>
<dbReference type="EMBL" id="JAAGNN010000014">
    <property type="protein sequence ID" value="KAF4080716.1"/>
    <property type="molecule type" value="Genomic_DNA"/>
</dbReference>
<protein>
    <submittedName>
        <fullName evidence="2">Uncharacterized protein</fullName>
    </submittedName>
</protein>